<gene>
    <name evidence="3" type="ORF">THAOC_02988</name>
</gene>
<reference evidence="3 4" key="1">
    <citation type="journal article" date="2012" name="Genome Biol.">
        <title>Genome and low-iron response of an oceanic diatom adapted to chronic iron limitation.</title>
        <authorList>
            <person name="Lommer M."/>
            <person name="Specht M."/>
            <person name="Roy A.S."/>
            <person name="Kraemer L."/>
            <person name="Andreson R."/>
            <person name="Gutowska M.A."/>
            <person name="Wolf J."/>
            <person name="Bergner S.V."/>
            <person name="Schilhabel M.B."/>
            <person name="Klostermeier U.C."/>
            <person name="Beiko R.G."/>
            <person name="Rosenstiel P."/>
            <person name="Hippler M."/>
            <person name="Laroche J."/>
        </authorList>
    </citation>
    <scope>NUCLEOTIDE SEQUENCE [LARGE SCALE GENOMIC DNA]</scope>
    <source>
        <strain evidence="3 4">CCMP1005</strain>
    </source>
</reference>
<keyword evidence="4" id="KW-1185">Reference proteome</keyword>
<keyword evidence="2" id="KW-0472">Membrane</keyword>
<name>K0TLH0_THAOC</name>
<feature type="transmembrane region" description="Helical" evidence="2">
    <location>
        <begin position="131"/>
        <end position="151"/>
    </location>
</feature>
<evidence type="ECO:0000313" key="3">
    <source>
        <dbReference type="EMBL" id="EJK75291.1"/>
    </source>
</evidence>
<dbReference type="EMBL" id="AGNL01003019">
    <property type="protein sequence ID" value="EJK75291.1"/>
    <property type="molecule type" value="Genomic_DNA"/>
</dbReference>
<feature type="compositionally biased region" description="Basic and acidic residues" evidence="1">
    <location>
        <begin position="20"/>
        <end position="42"/>
    </location>
</feature>
<evidence type="ECO:0000256" key="2">
    <source>
        <dbReference type="SAM" id="Phobius"/>
    </source>
</evidence>
<evidence type="ECO:0000256" key="1">
    <source>
        <dbReference type="SAM" id="MobiDB-lite"/>
    </source>
</evidence>
<proteinExistence type="predicted"/>
<feature type="compositionally biased region" description="Polar residues" evidence="1">
    <location>
        <begin position="104"/>
        <end position="118"/>
    </location>
</feature>
<sequence>MPRPARPPARPPEITTARPKPAEPPEPTRTRNPSREAREKIPMKANSLSLSAPSFPADEVPTVGTMPKPRAAPSSTGALPDRRRGGGDLMRHRRGVVEDARKVSSGNSPRATSNTCSPPNKKHGESAGIPIPLAVAGWYILGVLSITTLHFKHP</sequence>
<comment type="caution">
    <text evidence="3">The sequence shown here is derived from an EMBL/GenBank/DDBJ whole genome shotgun (WGS) entry which is preliminary data.</text>
</comment>
<dbReference type="AlphaFoldDB" id="K0TLH0"/>
<accession>K0TLH0</accession>
<feature type="compositionally biased region" description="Pro residues" evidence="1">
    <location>
        <begin position="1"/>
        <end position="11"/>
    </location>
</feature>
<organism evidence="3 4">
    <name type="scientific">Thalassiosira oceanica</name>
    <name type="common">Marine diatom</name>
    <dbReference type="NCBI Taxonomy" id="159749"/>
    <lineage>
        <taxon>Eukaryota</taxon>
        <taxon>Sar</taxon>
        <taxon>Stramenopiles</taxon>
        <taxon>Ochrophyta</taxon>
        <taxon>Bacillariophyta</taxon>
        <taxon>Coscinodiscophyceae</taxon>
        <taxon>Thalassiosirophycidae</taxon>
        <taxon>Thalassiosirales</taxon>
        <taxon>Thalassiosiraceae</taxon>
        <taxon>Thalassiosira</taxon>
    </lineage>
</organism>
<feature type="region of interest" description="Disordered" evidence="1">
    <location>
        <begin position="1"/>
        <end position="124"/>
    </location>
</feature>
<keyword evidence="2" id="KW-0812">Transmembrane</keyword>
<keyword evidence="2" id="KW-1133">Transmembrane helix</keyword>
<protein>
    <submittedName>
        <fullName evidence="3">Uncharacterized protein</fullName>
    </submittedName>
</protein>
<evidence type="ECO:0000313" key="4">
    <source>
        <dbReference type="Proteomes" id="UP000266841"/>
    </source>
</evidence>
<feature type="compositionally biased region" description="Basic and acidic residues" evidence="1">
    <location>
        <begin position="80"/>
        <end position="102"/>
    </location>
</feature>
<dbReference type="Proteomes" id="UP000266841">
    <property type="component" value="Unassembled WGS sequence"/>
</dbReference>